<evidence type="ECO:0000256" key="5">
    <source>
        <dbReference type="ARBA" id="ARBA00023136"/>
    </source>
</evidence>
<evidence type="ECO:0000256" key="7">
    <source>
        <dbReference type="ARBA" id="ARBA00023224"/>
    </source>
</evidence>
<feature type="transmembrane region" description="Helical" evidence="8">
    <location>
        <begin position="218"/>
        <end position="238"/>
    </location>
</feature>
<accession>A0A9N9XLA8</accession>
<evidence type="ECO:0000256" key="2">
    <source>
        <dbReference type="ARBA" id="ARBA00022475"/>
    </source>
</evidence>
<dbReference type="PANTHER" id="PTHR21143">
    <property type="entry name" value="INVERTEBRATE GUSTATORY RECEPTOR"/>
    <property type="match status" value="1"/>
</dbReference>
<evidence type="ECO:0000256" key="1">
    <source>
        <dbReference type="ARBA" id="ARBA00004651"/>
    </source>
</evidence>
<dbReference type="GO" id="GO:0050909">
    <property type="term" value="P:sensory perception of taste"/>
    <property type="evidence" value="ECO:0007669"/>
    <property type="project" value="InterPro"/>
</dbReference>
<keyword evidence="3 8" id="KW-0812">Transmembrane</keyword>
<dbReference type="OrthoDB" id="5795306at2759"/>
<organism evidence="9 10">
    <name type="scientific">Phyllotreta striolata</name>
    <name type="common">Striped flea beetle</name>
    <name type="synonym">Crioceris striolata</name>
    <dbReference type="NCBI Taxonomy" id="444603"/>
    <lineage>
        <taxon>Eukaryota</taxon>
        <taxon>Metazoa</taxon>
        <taxon>Ecdysozoa</taxon>
        <taxon>Arthropoda</taxon>
        <taxon>Hexapoda</taxon>
        <taxon>Insecta</taxon>
        <taxon>Pterygota</taxon>
        <taxon>Neoptera</taxon>
        <taxon>Endopterygota</taxon>
        <taxon>Coleoptera</taxon>
        <taxon>Polyphaga</taxon>
        <taxon>Cucujiformia</taxon>
        <taxon>Chrysomeloidea</taxon>
        <taxon>Chrysomelidae</taxon>
        <taxon>Galerucinae</taxon>
        <taxon>Alticini</taxon>
        <taxon>Phyllotreta</taxon>
    </lineage>
</organism>
<keyword evidence="4 8" id="KW-1133">Transmembrane helix</keyword>
<proteinExistence type="inferred from homology"/>
<dbReference type="PANTHER" id="PTHR21143:SF104">
    <property type="entry name" value="GUSTATORY RECEPTOR 8A-RELATED"/>
    <property type="match status" value="1"/>
</dbReference>
<feature type="transmembrane region" description="Helical" evidence="8">
    <location>
        <begin position="36"/>
        <end position="55"/>
    </location>
</feature>
<keyword evidence="7 8" id="KW-0807">Transducer</keyword>
<keyword evidence="5 8" id="KW-0472">Membrane</keyword>
<comment type="caution">
    <text evidence="8">Lacks conserved residue(s) required for the propagation of feature annotation.</text>
</comment>
<evidence type="ECO:0000256" key="3">
    <source>
        <dbReference type="ARBA" id="ARBA00022692"/>
    </source>
</evidence>
<evidence type="ECO:0000256" key="8">
    <source>
        <dbReference type="RuleBase" id="RU363108"/>
    </source>
</evidence>
<sequence length="356" mass="41251">MSSLLVYTKILRITRYLGMRTNHKEAETTMDEIFKYFNLIITIIFCLCECGFIYLDQSGRTTDTVIFTLNRLNHIIFIFGMCYTRFKCTKTLNKFFTNMDHLADSLPENSKLAKETLLILLTTSAIGLNRIPSHFRIEQKTLNFLIWPKLAVTTVWYTVSMVCTCNMLDINNNAIKQTYRFLKQTPSNCNNSDFMYRLHYLKKNLNLISSNLKCFNKIFGWICLSLYLDFALNIIYALQITMGKQSFFPMLRWIEISQCTLHAVNAVTLVNKCDRIEKNIGKFVAVCYGFHQNIPDKWSIVREEMMNLGNYAEKTMPKCSAAGFFTLNRSTLGALFSSIATYLIVCIQFNMSEAQK</sequence>
<dbReference type="AlphaFoldDB" id="A0A9N9XLA8"/>
<protein>
    <recommendedName>
        <fullName evidence="8">Gustatory receptor</fullName>
    </recommendedName>
</protein>
<feature type="transmembrane region" description="Helical" evidence="8">
    <location>
        <begin position="332"/>
        <end position="351"/>
    </location>
</feature>
<dbReference type="InterPro" id="IPR013604">
    <property type="entry name" value="7TM_chemorcpt"/>
</dbReference>
<evidence type="ECO:0000256" key="4">
    <source>
        <dbReference type="ARBA" id="ARBA00022989"/>
    </source>
</evidence>
<comment type="function">
    <text evidence="8">Gustatory receptor which mediates acceptance or avoidance behavior, depending on its substrates.</text>
</comment>
<dbReference type="GO" id="GO:0007635">
    <property type="term" value="P:chemosensory behavior"/>
    <property type="evidence" value="ECO:0007669"/>
    <property type="project" value="TreeGrafter"/>
</dbReference>
<dbReference type="GO" id="GO:0030424">
    <property type="term" value="C:axon"/>
    <property type="evidence" value="ECO:0007669"/>
    <property type="project" value="TreeGrafter"/>
</dbReference>
<evidence type="ECO:0000313" key="9">
    <source>
        <dbReference type="EMBL" id="CAG9856259.1"/>
    </source>
</evidence>
<keyword evidence="10" id="KW-1185">Reference proteome</keyword>
<name>A0A9N9XLA8_PHYSR</name>
<evidence type="ECO:0000313" key="10">
    <source>
        <dbReference type="Proteomes" id="UP001153712"/>
    </source>
</evidence>
<comment type="similarity">
    <text evidence="8">Belongs to the insect chemoreceptor superfamily. Gustatory receptor (GR) family.</text>
</comment>
<keyword evidence="2 8" id="KW-1003">Cell membrane</keyword>
<dbReference type="EMBL" id="OU900105">
    <property type="protein sequence ID" value="CAG9856259.1"/>
    <property type="molecule type" value="Genomic_DNA"/>
</dbReference>
<dbReference type="GO" id="GO:0007165">
    <property type="term" value="P:signal transduction"/>
    <property type="evidence" value="ECO:0007669"/>
    <property type="project" value="UniProtKB-KW"/>
</dbReference>
<comment type="subcellular location">
    <subcellularLocation>
        <location evidence="1 8">Cell membrane</location>
        <topology evidence="1 8">Multi-pass membrane protein</topology>
    </subcellularLocation>
</comment>
<dbReference type="GO" id="GO:0005886">
    <property type="term" value="C:plasma membrane"/>
    <property type="evidence" value="ECO:0007669"/>
    <property type="project" value="UniProtKB-SubCell"/>
</dbReference>
<feature type="transmembrane region" description="Helical" evidence="8">
    <location>
        <begin position="67"/>
        <end position="86"/>
    </location>
</feature>
<reference evidence="9" key="1">
    <citation type="submission" date="2022-01" db="EMBL/GenBank/DDBJ databases">
        <authorList>
            <person name="King R."/>
        </authorList>
    </citation>
    <scope>NUCLEOTIDE SEQUENCE</scope>
</reference>
<evidence type="ECO:0000256" key="6">
    <source>
        <dbReference type="ARBA" id="ARBA00023170"/>
    </source>
</evidence>
<dbReference type="GO" id="GO:0008049">
    <property type="term" value="P:male courtship behavior"/>
    <property type="evidence" value="ECO:0007669"/>
    <property type="project" value="TreeGrafter"/>
</dbReference>
<dbReference type="Proteomes" id="UP001153712">
    <property type="component" value="Chromosome 12"/>
</dbReference>
<dbReference type="GO" id="GO:0043025">
    <property type="term" value="C:neuronal cell body"/>
    <property type="evidence" value="ECO:0007669"/>
    <property type="project" value="TreeGrafter"/>
</dbReference>
<dbReference type="Pfam" id="PF08395">
    <property type="entry name" value="7tm_7"/>
    <property type="match status" value="1"/>
</dbReference>
<dbReference type="GO" id="GO:0030425">
    <property type="term" value="C:dendrite"/>
    <property type="evidence" value="ECO:0007669"/>
    <property type="project" value="TreeGrafter"/>
</dbReference>
<keyword evidence="6 8" id="KW-0675">Receptor</keyword>
<gene>
    <name evidence="9" type="ORF">PHYEVI_LOCUS2685</name>
</gene>